<reference evidence="2" key="2">
    <citation type="submission" date="2021-02" db="EMBL/GenBank/DDBJ databases">
        <authorList>
            <person name="Kimball J.A."/>
            <person name="Haas M.W."/>
            <person name="Macchietto M."/>
            <person name="Kono T."/>
            <person name="Duquette J."/>
            <person name="Shao M."/>
        </authorList>
    </citation>
    <scope>NUCLEOTIDE SEQUENCE</scope>
    <source>
        <tissue evidence="2">Fresh leaf tissue</tissue>
    </source>
</reference>
<protein>
    <submittedName>
        <fullName evidence="2">Uncharacterized protein</fullName>
    </submittedName>
</protein>
<dbReference type="AlphaFoldDB" id="A0A8J5VNA8"/>
<reference evidence="2" key="1">
    <citation type="journal article" date="2021" name="bioRxiv">
        <title>Whole Genome Assembly and Annotation of Northern Wild Rice, Zizania palustris L., Supports a Whole Genome Duplication in the Zizania Genus.</title>
        <authorList>
            <person name="Haas M."/>
            <person name="Kono T."/>
            <person name="Macchietto M."/>
            <person name="Millas R."/>
            <person name="McGilp L."/>
            <person name="Shao M."/>
            <person name="Duquette J."/>
            <person name="Hirsch C.N."/>
            <person name="Kimball J."/>
        </authorList>
    </citation>
    <scope>NUCLEOTIDE SEQUENCE</scope>
    <source>
        <tissue evidence="2">Fresh leaf tissue</tissue>
    </source>
</reference>
<organism evidence="2 3">
    <name type="scientific">Zizania palustris</name>
    <name type="common">Northern wild rice</name>
    <dbReference type="NCBI Taxonomy" id="103762"/>
    <lineage>
        <taxon>Eukaryota</taxon>
        <taxon>Viridiplantae</taxon>
        <taxon>Streptophyta</taxon>
        <taxon>Embryophyta</taxon>
        <taxon>Tracheophyta</taxon>
        <taxon>Spermatophyta</taxon>
        <taxon>Magnoliopsida</taxon>
        <taxon>Liliopsida</taxon>
        <taxon>Poales</taxon>
        <taxon>Poaceae</taxon>
        <taxon>BOP clade</taxon>
        <taxon>Oryzoideae</taxon>
        <taxon>Oryzeae</taxon>
        <taxon>Zizaniinae</taxon>
        <taxon>Zizania</taxon>
    </lineage>
</organism>
<name>A0A8J5VNA8_ZIZPA</name>
<accession>A0A8J5VNA8</accession>
<gene>
    <name evidence="2" type="ORF">GUJ93_ZPchr0006g40755</name>
</gene>
<comment type="caution">
    <text evidence="2">The sequence shown here is derived from an EMBL/GenBank/DDBJ whole genome shotgun (WGS) entry which is preliminary data.</text>
</comment>
<evidence type="ECO:0000256" key="1">
    <source>
        <dbReference type="SAM" id="MobiDB-lite"/>
    </source>
</evidence>
<dbReference type="EMBL" id="JAAALK010000283">
    <property type="protein sequence ID" value="KAG8073440.1"/>
    <property type="molecule type" value="Genomic_DNA"/>
</dbReference>
<keyword evidence="3" id="KW-1185">Reference proteome</keyword>
<sequence>MPSAVACQPTMAESSPAAKSTVAAAGATGTMVINGDVVAGKPAAVKPRLDPIAGTGTTTSNGDAMVKEE</sequence>
<proteinExistence type="predicted"/>
<feature type="region of interest" description="Disordered" evidence="1">
    <location>
        <begin position="47"/>
        <end position="69"/>
    </location>
</feature>
<evidence type="ECO:0000313" key="2">
    <source>
        <dbReference type="EMBL" id="KAG8073440.1"/>
    </source>
</evidence>
<evidence type="ECO:0000313" key="3">
    <source>
        <dbReference type="Proteomes" id="UP000729402"/>
    </source>
</evidence>
<dbReference type="Proteomes" id="UP000729402">
    <property type="component" value="Unassembled WGS sequence"/>
</dbReference>